<dbReference type="Pfam" id="PF12669">
    <property type="entry name" value="FeoB_associated"/>
    <property type="match status" value="1"/>
</dbReference>
<dbReference type="Proteomes" id="UP000442694">
    <property type="component" value="Unassembled WGS sequence"/>
</dbReference>
<sequence>MVLQEIIVISIVIVAALFLIYKWWPKKKNVLEKSQGCSSGCGSCSVDKPTKFKKFS</sequence>
<keyword evidence="3" id="KW-1185">Reference proteome</keyword>
<reference evidence="2 3" key="1">
    <citation type="submission" date="2019-10" db="EMBL/GenBank/DDBJ databases">
        <title>New genus of Silvanigrellaceae.</title>
        <authorList>
            <person name="Pitt A."/>
            <person name="Hahn M.W."/>
        </authorList>
    </citation>
    <scope>NUCLEOTIDE SEQUENCE [LARGE SCALE GENOMIC DNA]</scope>
    <source>
        <strain evidence="2 3">33A1-SZDP</strain>
    </source>
</reference>
<organism evidence="2 3">
    <name type="scientific">Fluviispira multicolorata</name>
    <dbReference type="NCBI Taxonomy" id="2654512"/>
    <lineage>
        <taxon>Bacteria</taxon>
        <taxon>Pseudomonadati</taxon>
        <taxon>Bdellovibrionota</taxon>
        <taxon>Oligoflexia</taxon>
        <taxon>Silvanigrellales</taxon>
        <taxon>Silvanigrellaceae</taxon>
        <taxon>Fluviispira</taxon>
    </lineage>
</organism>
<feature type="transmembrane region" description="Helical" evidence="1">
    <location>
        <begin position="6"/>
        <end position="24"/>
    </location>
</feature>
<keyword evidence="1" id="KW-0812">Transmembrane</keyword>
<evidence type="ECO:0000256" key="1">
    <source>
        <dbReference type="SAM" id="Phobius"/>
    </source>
</evidence>
<evidence type="ECO:0000313" key="2">
    <source>
        <dbReference type="EMBL" id="KAB8031951.1"/>
    </source>
</evidence>
<name>A0A833JG59_9BACT</name>
<keyword evidence="1" id="KW-0472">Membrane</keyword>
<keyword evidence="1" id="KW-1133">Transmembrane helix</keyword>
<dbReference type="EMBL" id="WFLN01000005">
    <property type="protein sequence ID" value="KAB8031951.1"/>
    <property type="molecule type" value="Genomic_DNA"/>
</dbReference>
<dbReference type="AlphaFoldDB" id="A0A833JG59"/>
<gene>
    <name evidence="2" type="ORF">GCL57_04710</name>
</gene>
<proteinExistence type="predicted"/>
<protein>
    <submittedName>
        <fullName evidence="2">FeoB-associated Cys-rich membrane protein</fullName>
    </submittedName>
</protein>
<accession>A0A833JG59</accession>
<comment type="caution">
    <text evidence="2">The sequence shown here is derived from an EMBL/GenBank/DDBJ whole genome shotgun (WGS) entry which is preliminary data.</text>
</comment>
<evidence type="ECO:0000313" key="3">
    <source>
        <dbReference type="Proteomes" id="UP000442694"/>
    </source>
</evidence>